<evidence type="ECO:0000256" key="2">
    <source>
        <dbReference type="SAM" id="Phobius"/>
    </source>
</evidence>
<dbReference type="InterPro" id="IPR050330">
    <property type="entry name" value="Bact_OuterMem_StrucFunc"/>
</dbReference>
<dbReference type="InterPro" id="IPR036737">
    <property type="entry name" value="OmpA-like_sf"/>
</dbReference>
<keyword evidence="1 2" id="KW-0472">Membrane</keyword>
<proteinExistence type="predicted"/>
<dbReference type="SUPFAM" id="SSF103088">
    <property type="entry name" value="OmpA-like"/>
    <property type="match status" value="1"/>
</dbReference>
<evidence type="ECO:0000259" key="3">
    <source>
        <dbReference type="PROSITE" id="PS51123"/>
    </source>
</evidence>
<dbReference type="Pfam" id="PF00691">
    <property type="entry name" value="OmpA"/>
    <property type="match status" value="1"/>
</dbReference>
<dbReference type="PANTHER" id="PTHR30329">
    <property type="entry name" value="STATOR ELEMENT OF FLAGELLAR MOTOR COMPLEX"/>
    <property type="match status" value="1"/>
</dbReference>
<keyword evidence="2" id="KW-1133">Transmembrane helix</keyword>
<comment type="caution">
    <text evidence="4">The sequence shown here is derived from an EMBL/GenBank/DDBJ whole genome shotgun (WGS) entry which is preliminary data.</text>
</comment>
<dbReference type="NCBIfam" id="NF038228">
    <property type="entry name" value="IcmH_DotU_IVB"/>
    <property type="match status" value="1"/>
</dbReference>
<feature type="transmembrane region" description="Helical" evidence="2">
    <location>
        <begin position="217"/>
        <end position="239"/>
    </location>
</feature>
<dbReference type="Proteomes" id="UP001627408">
    <property type="component" value="Unassembled WGS sequence"/>
</dbReference>
<dbReference type="PROSITE" id="PS51123">
    <property type="entry name" value="OMPA_2"/>
    <property type="match status" value="1"/>
</dbReference>
<evidence type="ECO:0000256" key="1">
    <source>
        <dbReference type="PROSITE-ProRule" id="PRU00473"/>
    </source>
</evidence>
<dbReference type="CDD" id="cd07185">
    <property type="entry name" value="OmpA_C-like"/>
    <property type="match status" value="1"/>
</dbReference>
<evidence type="ECO:0000313" key="5">
    <source>
        <dbReference type="Proteomes" id="UP001627408"/>
    </source>
</evidence>
<protein>
    <submittedName>
        <fullName evidence="4">Type IVB secretion system protein IcmH/DotU</fullName>
    </submittedName>
</protein>
<evidence type="ECO:0000313" key="4">
    <source>
        <dbReference type="EMBL" id="MFL4472335.1"/>
    </source>
</evidence>
<gene>
    <name evidence="4" type="primary">icmH</name>
    <name evidence="4" type="ORF">ACERZ8_21520</name>
</gene>
<dbReference type="InterPro" id="IPR017732">
    <property type="entry name" value="T4/T6SS_DotU"/>
</dbReference>
<sequence length="429" mass="46617">MKRQKKEAVPPKENKVSLRAAVRTSGRNIGKSSNPMLAAASDVLGLLGRLRTGLVEMHGAPLRDHLRTEIAKFAEACETARIATKDIDEGRYALAATCDDIAATLPGSDAAYWQENALVKTLFDDPDSSAGFFDRYEQVLTRPGKRTHLLELMLACLSLGFQGEYRTAPDGPRALATLRKAGYERLRNATPRIAPILSKKWKPIVLKGRRLRPLVPIWIVAGVAAAMVVAMFVSFAWILTNEAQSTQNSIISLHRPVPEVDIARVQLPNVTRQLVIYEAPPTGQVDRVRNQLGDVIAQGLTTVQEEGDFIAIRLGSALSFGSGAPTLDTQSPLLARIASVLEVEPGGIIIEGHSDNIPLSGRGQYKTNEALSEARAAAVRDVLAPYLSDPSRLSVVGVGPSKPLDPANTPEARAKNRRVDILLRREEQL</sequence>
<dbReference type="InterPro" id="IPR006665">
    <property type="entry name" value="OmpA-like"/>
</dbReference>
<reference evidence="4 5" key="1">
    <citation type="submission" date="2024-08" db="EMBL/GenBank/DDBJ databases">
        <title>Tateyamaria sp. nov., isolated from marine algae.</title>
        <authorList>
            <person name="Choi B.J."/>
            <person name="Kim J.M."/>
            <person name="Lee J.K."/>
            <person name="Choi D.G."/>
            <person name="Bayburt H."/>
            <person name="Baek J.H."/>
            <person name="Han D.M."/>
            <person name="Jeon C.O."/>
        </authorList>
    </citation>
    <scope>NUCLEOTIDE SEQUENCE [LARGE SCALE GENOMIC DNA]</scope>
    <source>
        <strain evidence="4 5">KMU-156</strain>
    </source>
</reference>
<organism evidence="4 5">
    <name type="scientific">Tateyamaria armeniaca</name>
    <dbReference type="NCBI Taxonomy" id="2518930"/>
    <lineage>
        <taxon>Bacteria</taxon>
        <taxon>Pseudomonadati</taxon>
        <taxon>Pseudomonadota</taxon>
        <taxon>Alphaproteobacteria</taxon>
        <taxon>Rhodobacterales</taxon>
        <taxon>Roseobacteraceae</taxon>
        <taxon>Tateyamaria</taxon>
    </lineage>
</organism>
<dbReference type="Pfam" id="PF09850">
    <property type="entry name" value="DotU"/>
    <property type="match status" value="1"/>
</dbReference>
<feature type="domain" description="OmpA-like" evidence="3">
    <location>
        <begin position="307"/>
        <end position="427"/>
    </location>
</feature>
<dbReference type="PANTHER" id="PTHR30329:SF19">
    <property type="entry name" value="OUTER MEMBRANE PROTEIN, OMPA FAMILY"/>
    <property type="match status" value="1"/>
</dbReference>
<keyword evidence="5" id="KW-1185">Reference proteome</keyword>
<dbReference type="RefSeq" id="WP_407594516.1">
    <property type="nucleotide sequence ID" value="NZ_JBHDIY010000004.1"/>
</dbReference>
<dbReference type="NCBIfam" id="TIGR03349">
    <property type="entry name" value="IV_VI_DotU"/>
    <property type="match status" value="1"/>
</dbReference>
<dbReference type="InterPro" id="IPR038522">
    <property type="entry name" value="T4/T6SS_DotU_sf"/>
</dbReference>
<dbReference type="Gene3D" id="1.25.40.590">
    <property type="entry name" value="Type IV / VI secretion system, DotU"/>
    <property type="match status" value="1"/>
</dbReference>
<dbReference type="Gene3D" id="3.30.1330.60">
    <property type="entry name" value="OmpA-like domain"/>
    <property type="match status" value="1"/>
</dbReference>
<keyword evidence="2" id="KW-0812">Transmembrane</keyword>
<name>A0ABW8UYU2_9RHOB</name>
<dbReference type="EMBL" id="JBHDIY010000004">
    <property type="protein sequence ID" value="MFL4472335.1"/>
    <property type="molecule type" value="Genomic_DNA"/>
</dbReference>
<accession>A0ABW8UYU2</accession>